<sequence>MFGGGFLLSVAFLSFWSGGYRHIWGCSSSQMFDAVRRSFSPFSQSHPCPTSSSPFSPNPPSNPPNPSISFF</sequence>
<organism evidence="1 2">
    <name type="scientific">Hygrophoropsis aurantiaca</name>
    <dbReference type="NCBI Taxonomy" id="72124"/>
    <lineage>
        <taxon>Eukaryota</taxon>
        <taxon>Fungi</taxon>
        <taxon>Dikarya</taxon>
        <taxon>Basidiomycota</taxon>
        <taxon>Agaricomycotina</taxon>
        <taxon>Agaricomycetes</taxon>
        <taxon>Agaricomycetidae</taxon>
        <taxon>Boletales</taxon>
        <taxon>Coniophorineae</taxon>
        <taxon>Hygrophoropsidaceae</taxon>
        <taxon>Hygrophoropsis</taxon>
    </lineage>
</organism>
<evidence type="ECO:0000313" key="1">
    <source>
        <dbReference type="EMBL" id="KAH7913438.1"/>
    </source>
</evidence>
<reference evidence="1" key="1">
    <citation type="journal article" date="2021" name="New Phytol.">
        <title>Evolutionary innovations through gain and loss of genes in the ectomycorrhizal Boletales.</title>
        <authorList>
            <person name="Wu G."/>
            <person name="Miyauchi S."/>
            <person name="Morin E."/>
            <person name="Kuo A."/>
            <person name="Drula E."/>
            <person name="Varga T."/>
            <person name="Kohler A."/>
            <person name="Feng B."/>
            <person name="Cao Y."/>
            <person name="Lipzen A."/>
            <person name="Daum C."/>
            <person name="Hundley H."/>
            <person name="Pangilinan J."/>
            <person name="Johnson J."/>
            <person name="Barry K."/>
            <person name="LaButti K."/>
            <person name="Ng V."/>
            <person name="Ahrendt S."/>
            <person name="Min B."/>
            <person name="Choi I.G."/>
            <person name="Park H."/>
            <person name="Plett J.M."/>
            <person name="Magnuson J."/>
            <person name="Spatafora J.W."/>
            <person name="Nagy L.G."/>
            <person name="Henrissat B."/>
            <person name="Grigoriev I.V."/>
            <person name="Yang Z.L."/>
            <person name="Xu J."/>
            <person name="Martin F.M."/>
        </authorList>
    </citation>
    <scope>NUCLEOTIDE SEQUENCE</scope>
    <source>
        <strain evidence="1">ATCC 28755</strain>
    </source>
</reference>
<dbReference type="Proteomes" id="UP000790377">
    <property type="component" value="Unassembled WGS sequence"/>
</dbReference>
<evidence type="ECO:0000313" key="2">
    <source>
        <dbReference type="Proteomes" id="UP000790377"/>
    </source>
</evidence>
<dbReference type="EMBL" id="MU267631">
    <property type="protein sequence ID" value="KAH7913438.1"/>
    <property type="molecule type" value="Genomic_DNA"/>
</dbReference>
<gene>
    <name evidence="1" type="ORF">BJ138DRAFT_1146206</name>
</gene>
<comment type="caution">
    <text evidence="1">The sequence shown here is derived from an EMBL/GenBank/DDBJ whole genome shotgun (WGS) entry which is preliminary data.</text>
</comment>
<accession>A0ACB8AL11</accession>
<keyword evidence="2" id="KW-1185">Reference proteome</keyword>
<name>A0ACB8AL11_9AGAM</name>
<protein>
    <submittedName>
        <fullName evidence="1">Uncharacterized protein</fullName>
    </submittedName>
</protein>
<proteinExistence type="predicted"/>